<protein>
    <submittedName>
        <fullName evidence="2">Uncharacterized protein</fullName>
    </submittedName>
</protein>
<dbReference type="EMBL" id="MN740120">
    <property type="protein sequence ID" value="QHT88643.1"/>
    <property type="molecule type" value="Genomic_DNA"/>
</dbReference>
<keyword evidence="1" id="KW-0812">Transmembrane</keyword>
<evidence type="ECO:0000256" key="1">
    <source>
        <dbReference type="SAM" id="Phobius"/>
    </source>
</evidence>
<name>A0A6C0I999_9ZZZZ</name>
<reference evidence="2" key="1">
    <citation type="journal article" date="2020" name="Nature">
        <title>Giant virus diversity and host interactions through global metagenomics.</title>
        <authorList>
            <person name="Schulz F."/>
            <person name="Roux S."/>
            <person name="Paez-Espino D."/>
            <person name="Jungbluth S."/>
            <person name="Walsh D.A."/>
            <person name="Denef V.J."/>
            <person name="McMahon K.D."/>
            <person name="Konstantinidis K.T."/>
            <person name="Eloe-Fadrosh E.A."/>
            <person name="Kyrpides N.C."/>
            <person name="Woyke T."/>
        </authorList>
    </citation>
    <scope>NUCLEOTIDE SEQUENCE</scope>
    <source>
        <strain evidence="2">GVMAG-M-3300023184-51</strain>
    </source>
</reference>
<evidence type="ECO:0000313" key="2">
    <source>
        <dbReference type="EMBL" id="QHT88643.1"/>
    </source>
</evidence>
<dbReference type="AlphaFoldDB" id="A0A6C0I999"/>
<sequence length="77" mass="8994">MLNKYIHVPIFIASFAIGLFFVYVLGPEFKTIYMYPSPSNYLKTQYKDNTNQCFQFKPVETECPFNPFDIKTVPVQA</sequence>
<keyword evidence="1" id="KW-1133">Transmembrane helix</keyword>
<keyword evidence="1" id="KW-0472">Membrane</keyword>
<feature type="transmembrane region" description="Helical" evidence="1">
    <location>
        <begin position="6"/>
        <end position="25"/>
    </location>
</feature>
<proteinExistence type="predicted"/>
<accession>A0A6C0I999</accession>
<organism evidence="2">
    <name type="scientific">viral metagenome</name>
    <dbReference type="NCBI Taxonomy" id="1070528"/>
    <lineage>
        <taxon>unclassified sequences</taxon>
        <taxon>metagenomes</taxon>
        <taxon>organismal metagenomes</taxon>
    </lineage>
</organism>